<sequence length="390" mass="46766">MKKYTTLSLILMLLSFPLLGQNKSDLEKNKLFGKVKNIFSFKVSYGDKNDTIFFSKDYYNENGMNLKYIDFSEYSRIDSIINTYNKKNQILSKVEYKRISSLSSDDVENSIDTSIYEYNNKCNEPTKIKSSNRNYQISYIFDDKCRRVSETEIGRGRTQITNITYDSKGRIIKQTFTYEEEKPDKVETYKYDDEKNTLTYLEYSPRYDVYREKTITQFSSTQKIIQKTFFNIPTAGGSITFSKGSRSEPNQIHLIKKYQFNNDDKLITETHLDGSNNELLKVEVFYDDKRELKEQRFYKNGHLEYREEYKYVDGKRLEEKQFLLDKKKPQYVKTRKYNTNGQLLEFILFEENNRYSNKYVYDQFNNKIEKKELKNDKLLNTEFTKIEYYE</sequence>
<evidence type="ECO:0008006" key="4">
    <source>
        <dbReference type="Google" id="ProtNLM"/>
    </source>
</evidence>
<proteinExistence type="predicted"/>
<feature type="signal peptide" evidence="1">
    <location>
        <begin position="1"/>
        <end position="20"/>
    </location>
</feature>
<protein>
    <recommendedName>
        <fullName evidence="4">Sugar-binding protein</fullName>
    </recommendedName>
</protein>
<accession>A0A1T3M908</accession>
<keyword evidence="1" id="KW-0732">Signal</keyword>
<name>A0A1T3M908_9FLAO</name>
<evidence type="ECO:0000313" key="3">
    <source>
        <dbReference type="Proteomes" id="UP000190813"/>
    </source>
</evidence>
<evidence type="ECO:0000313" key="2">
    <source>
        <dbReference type="EMBL" id="OPC61137.1"/>
    </source>
</evidence>
<gene>
    <name evidence="2" type="ORF">BAZ10_11775</name>
</gene>
<dbReference type="RefSeq" id="WP_078773186.1">
    <property type="nucleotide sequence ID" value="NZ_CBCSBR010000042.1"/>
</dbReference>
<dbReference type="Gene3D" id="2.180.10.10">
    <property type="entry name" value="RHS repeat-associated core"/>
    <property type="match status" value="1"/>
</dbReference>
<organism evidence="2 3">
    <name type="scientific">Elizabethkingia occulta</name>
    <dbReference type="NCBI Taxonomy" id="1867263"/>
    <lineage>
        <taxon>Bacteria</taxon>
        <taxon>Pseudomonadati</taxon>
        <taxon>Bacteroidota</taxon>
        <taxon>Flavobacteriia</taxon>
        <taxon>Flavobacteriales</taxon>
        <taxon>Weeksellaceae</taxon>
        <taxon>Elizabethkingia</taxon>
    </lineage>
</organism>
<dbReference type="EMBL" id="MAHX01000021">
    <property type="protein sequence ID" value="OPC61137.1"/>
    <property type="molecule type" value="Genomic_DNA"/>
</dbReference>
<evidence type="ECO:0000256" key="1">
    <source>
        <dbReference type="SAM" id="SignalP"/>
    </source>
</evidence>
<dbReference type="AlphaFoldDB" id="A0A1T3M908"/>
<keyword evidence="3" id="KW-1185">Reference proteome</keyword>
<feature type="chain" id="PRO_5012120148" description="Sugar-binding protein" evidence="1">
    <location>
        <begin position="21"/>
        <end position="390"/>
    </location>
</feature>
<comment type="caution">
    <text evidence="2">The sequence shown here is derived from an EMBL/GenBank/DDBJ whole genome shotgun (WGS) entry which is preliminary data.</text>
</comment>
<reference evidence="2 3" key="1">
    <citation type="submission" date="2016-06" db="EMBL/GenBank/DDBJ databases">
        <title>Revisiting the taxonomy of the Elizabethkingia Genus based on Whole-Genome Sequencing, Optical Mapping, and MALDI-TOF.</title>
        <authorList>
            <person name="Nicholson A.C."/>
        </authorList>
    </citation>
    <scope>NUCLEOTIDE SEQUENCE [LARGE SCALE GENOMIC DNA]</scope>
    <source>
        <strain evidence="2 3">G4070</strain>
    </source>
</reference>
<dbReference type="Proteomes" id="UP000190813">
    <property type="component" value="Unassembled WGS sequence"/>
</dbReference>